<accession>A0A3B0BM18</accession>
<organism evidence="2 3">
    <name type="scientific">Streptomyces klenkii</name>
    <dbReference type="NCBI Taxonomy" id="1420899"/>
    <lineage>
        <taxon>Bacteria</taxon>
        <taxon>Bacillati</taxon>
        <taxon>Actinomycetota</taxon>
        <taxon>Actinomycetes</taxon>
        <taxon>Kitasatosporales</taxon>
        <taxon>Streptomycetaceae</taxon>
        <taxon>Streptomyces</taxon>
    </lineage>
</organism>
<dbReference type="EMBL" id="RBAM01000005">
    <property type="protein sequence ID" value="RKN72576.1"/>
    <property type="molecule type" value="Genomic_DNA"/>
</dbReference>
<proteinExistence type="predicted"/>
<dbReference type="SUPFAM" id="SSF53448">
    <property type="entry name" value="Nucleotide-diphospho-sugar transferases"/>
    <property type="match status" value="1"/>
</dbReference>
<evidence type="ECO:0000313" key="3">
    <source>
        <dbReference type="Proteomes" id="UP000270343"/>
    </source>
</evidence>
<keyword evidence="2" id="KW-0808">Transferase</keyword>
<sequence>MTPTTDSAPGTPVPYGPVAGLLLAAGGGRRLGGRPKALLGFRGRPLVEHAARALSDGGCAPVCVVLGAAAAEVRVHADLTHCTLVDNPGWPDGMGSSLRAGLAALAATDAAAVLVSLVDQPGVGAAAVSRLLAARRAGAGLAAASYGGERGHPVLLAREHWAGVARAAGGDRGARAYLRAHAAAVTLVECADVADPRDIDVPDDLGLLSRPD</sequence>
<dbReference type="PANTHER" id="PTHR43777">
    <property type="entry name" value="MOLYBDENUM COFACTOR CYTIDYLYLTRANSFERASE"/>
    <property type="match status" value="1"/>
</dbReference>
<dbReference type="RefSeq" id="WP_120755723.1">
    <property type="nucleotide sequence ID" value="NZ_RBAM01000005.1"/>
</dbReference>
<dbReference type="PANTHER" id="PTHR43777:SF1">
    <property type="entry name" value="MOLYBDENUM COFACTOR CYTIDYLYLTRANSFERASE"/>
    <property type="match status" value="1"/>
</dbReference>
<keyword evidence="3" id="KW-1185">Reference proteome</keyword>
<comment type="caution">
    <text evidence="2">The sequence shown here is derived from an EMBL/GenBank/DDBJ whole genome shotgun (WGS) entry which is preliminary data.</text>
</comment>
<dbReference type="GO" id="GO:0016779">
    <property type="term" value="F:nucleotidyltransferase activity"/>
    <property type="evidence" value="ECO:0007669"/>
    <property type="project" value="UniProtKB-ARBA"/>
</dbReference>
<dbReference type="OrthoDB" id="4427994at2"/>
<dbReference type="InterPro" id="IPR029044">
    <property type="entry name" value="Nucleotide-diphossugar_trans"/>
</dbReference>
<dbReference type="Pfam" id="PF12804">
    <property type="entry name" value="NTP_transf_3"/>
    <property type="match status" value="1"/>
</dbReference>
<evidence type="ECO:0000313" key="2">
    <source>
        <dbReference type="EMBL" id="RKN72576.1"/>
    </source>
</evidence>
<gene>
    <name evidence="2" type="ORF">D7231_13860</name>
</gene>
<dbReference type="AlphaFoldDB" id="A0A3B0BM18"/>
<name>A0A3B0BM18_9ACTN</name>
<dbReference type="InterPro" id="IPR025877">
    <property type="entry name" value="MobA-like_NTP_Trfase"/>
</dbReference>
<evidence type="ECO:0000259" key="1">
    <source>
        <dbReference type="Pfam" id="PF12804"/>
    </source>
</evidence>
<feature type="domain" description="MobA-like NTP transferase" evidence="1">
    <location>
        <begin position="20"/>
        <end position="182"/>
    </location>
</feature>
<protein>
    <submittedName>
        <fullName evidence="2">Nucleotidyltransferase family protein</fullName>
    </submittedName>
</protein>
<reference evidence="2 3" key="1">
    <citation type="journal article" date="2015" name="Antonie Van Leeuwenhoek">
        <title>Streptomyces klenkii sp. nov., isolated from deep marine sediment.</title>
        <authorList>
            <person name="Veyisoglu A."/>
            <person name="Sahin N."/>
        </authorList>
    </citation>
    <scope>NUCLEOTIDE SEQUENCE [LARGE SCALE GENOMIC DNA]</scope>
    <source>
        <strain evidence="2 3">KCTC 29202</strain>
    </source>
</reference>
<dbReference type="Gene3D" id="3.90.550.10">
    <property type="entry name" value="Spore Coat Polysaccharide Biosynthesis Protein SpsA, Chain A"/>
    <property type="match status" value="1"/>
</dbReference>
<dbReference type="Proteomes" id="UP000270343">
    <property type="component" value="Unassembled WGS sequence"/>
</dbReference>